<dbReference type="Proteomes" id="UP000321353">
    <property type="component" value="Chromosome"/>
</dbReference>
<gene>
    <name evidence="1" type="ORF">Mal15_65030</name>
</gene>
<reference evidence="1 2" key="1">
    <citation type="submission" date="2019-02" db="EMBL/GenBank/DDBJ databases">
        <title>Planctomycetal bacteria perform biofilm scaping via a novel small molecule.</title>
        <authorList>
            <person name="Jeske O."/>
            <person name="Boedeker C."/>
            <person name="Wiegand S."/>
            <person name="Breitling P."/>
            <person name="Kallscheuer N."/>
            <person name="Jogler M."/>
            <person name="Rohde M."/>
            <person name="Petersen J."/>
            <person name="Medema M.H."/>
            <person name="Surup F."/>
            <person name="Jogler C."/>
        </authorList>
    </citation>
    <scope>NUCLEOTIDE SEQUENCE [LARGE SCALE GENOMIC DNA]</scope>
    <source>
        <strain evidence="1 2">Mal15</strain>
    </source>
</reference>
<evidence type="ECO:0000313" key="1">
    <source>
        <dbReference type="EMBL" id="QEG02382.1"/>
    </source>
</evidence>
<organism evidence="1 2">
    <name type="scientific">Stieleria maiorica</name>
    <dbReference type="NCBI Taxonomy" id="2795974"/>
    <lineage>
        <taxon>Bacteria</taxon>
        <taxon>Pseudomonadati</taxon>
        <taxon>Planctomycetota</taxon>
        <taxon>Planctomycetia</taxon>
        <taxon>Pirellulales</taxon>
        <taxon>Pirellulaceae</taxon>
        <taxon>Stieleria</taxon>
    </lineage>
</organism>
<dbReference type="EMBL" id="CP036264">
    <property type="protein sequence ID" value="QEG02382.1"/>
    <property type="molecule type" value="Genomic_DNA"/>
</dbReference>
<keyword evidence="2" id="KW-1185">Reference proteome</keyword>
<dbReference type="KEGG" id="smam:Mal15_65030"/>
<evidence type="ECO:0000313" key="2">
    <source>
        <dbReference type="Proteomes" id="UP000321353"/>
    </source>
</evidence>
<sequence length="43" mass="5030">MLSNSLPEHEQTALGIATDMRLLTKPTLETERYLQMHREFLLT</sequence>
<accession>A0A5B9MLW2</accession>
<name>A0A5B9MLW2_9BACT</name>
<proteinExistence type="predicted"/>
<protein>
    <submittedName>
        <fullName evidence="1">Uncharacterized protein</fullName>
    </submittedName>
</protein>
<dbReference type="AlphaFoldDB" id="A0A5B9MLW2"/>